<dbReference type="InterPro" id="IPR011009">
    <property type="entry name" value="Kinase-like_dom_sf"/>
</dbReference>
<sequence>MDNGTMVETFKYLSYCQLAKSSLVSKRFCHLIQTHRHKLPLLYVDNIGMYSIPSKPVAMQIFDKELSSESYNEWVVCNNYSKQAPLEGQDAATQSTKSIPNGYQLFADAHYEDPNHREFQDRTTVFSAQVELNHENWPLFQHFIRLVTDPFIYIDGMELTYQSDVLNLLSEAINSGHERLRCKELTFNLNGNTQKSITWTKNHVRCNEFHIYGAGDSDQADLNKDDALLDFFVAGAHCTSLIFVIDYDLSKAMLDFVKKFTDIKTSDEYQLVEAVMGNFMGQVVNLFKRDYAEFMVKEKRHEDETTEQIFEFVNADIGKKLQLAENSSRKPMSSNSQYSFNRPFDSLMNRNENAIAEESAADTSQCSWVNVEPTTNVASWTHQRVLRDTNKNLRQIYEEEGLNYGKDASATELTSRLFSALKLRQASVANVLKILSASRNVQLCFLVDVTGSMATYINGVRDSIFKIVEKLTEKHVTFAGHGTAIAKKVSLAFVGYRDFCDANQFELLPFTESAEDFRQFCSKISATGGGDHPEDVFGGLKKAISELNWSDISTCTKVVFHIADAPCHGKRYHPNNYHYPDDYPAGDPYGRTAENLFDCLREKGIQYHFGKITSFTDKMIEVFSEAMGSEISVFDINAVNTLVDNIVSSVSIATSIHPAARAKPCVFKTEKAIPNWSTLPTFTGMFLSYDMPKSVDQVVRGMPMTTKRPMKAKVQIAENPFGYGAERKAFYGRDLTSNASTDIVLKEYIEKKNDSAKRNSAIPYETASQMQTIAAYLASIFNFCLQNKAGMGHYIKFLKVQVLSIVIKPGENRYMSCERRYGTDCKYLRFSNNADYEMLESTCKVNNLNFEIVEQLMAFSHWTYQISSGYLMVVDLQGVISTDESGVKTLELTDPAIHCTDLTRFGRTNLGLDGMKTFFGRHVCNKFCRAMELKSTVL</sequence>
<protein>
    <submittedName>
        <fullName evidence="8">Alpha-kinase family domain-containing protein</fullName>
    </submittedName>
</protein>
<organism evidence="8 9">
    <name type="scientific">Ditylenchus destructor</name>
    <dbReference type="NCBI Taxonomy" id="166010"/>
    <lineage>
        <taxon>Eukaryota</taxon>
        <taxon>Metazoa</taxon>
        <taxon>Ecdysozoa</taxon>
        <taxon>Nematoda</taxon>
        <taxon>Chromadorea</taxon>
        <taxon>Rhabditida</taxon>
        <taxon>Tylenchina</taxon>
        <taxon>Tylenchomorpha</taxon>
        <taxon>Sphaerularioidea</taxon>
        <taxon>Anguinidae</taxon>
        <taxon>Anguininae</taxon>
        <taxon>Ditylenchus</taxon>
    </lineage>
</organism>
<dbReference type="PANTHER" id="PTHR47763:SF4">
    <property type="entry name" value="ALPHA-PROTEIN KINASE VWKA"/>
    <property type="match status" value="1"/>
</dbReference>
<dbReference type="EMBL" id="JAKKPZ010000119">
    <property type="protein sequence ID" value="KAI1701435.1"/>
    <property type="molecule type" value="Genomic_DNA"/>
</dbReference>
<dbReference type="Gene3D" id="3.40.50.410">
    <property type="entry name" value="von Willebrand factor, type A domain"/>
    <property type="match status" value="1"/>
</dbReference>
<dbReference type="CDD" id="cd00198">
    <property type="entry name" value="vWFA"/>
    <property type="match status" value="1"/>
</dbReference>
<evidence type="ECO:0000313" key="9">
    <source>
        <dbReference type="Proteomes" id="UP001201812"/>
    </source>
</evidence>
<dbReference type="GO" id="GO:0005524">
    <property type="term" value="F:ATP binding"/>
    <property type="evidence" value="ECO:0007669"/>
    <property type="project" value="InterPro"/>
</dbReference>
<evidence type="ECO:0000313" key="8">
    <source>
        <dbReference type="EMBL" id="KAI1701435.1"/>
    </source>
</evidence>
<proteinExistence type="predicted"/>
<dbReference type="InterPro" id="IPR056861">
    <property type="entry name" value="HMCN1-like_VWA"/>
</dbReference>
<dbReference type="Gene3D" id="3.30.200.20">
    <property type="entry name" value="Phosphorylase Kinase, domain 1"/>
    <property type="match status" value="1"/>
</dbReference>
<evidence type="ECO:0000259" key="7">
    <source>
        <dbReference type="PROSITE" id="PS51158"/>
    </source>
</evidence>
<keyword evidence="9" id="KW-1185">Reference proteome</keyword>
<evidence type="ECO:0000256" key="3">
    <source>
        <dbReference type="ARBA" id="ARBA00022527"/>
    </source>
</evidence>
<keyword evidence="3" id="KW-0723">Serine/threonine-protein kinase</keyword>
<evidence type="ECO:0000256" key="6">
    <source>
        <dbReference type="ARBA" id="ARBA00022777"/>
    </source>
</evidence>
<dbReference type="PANTHER" id="PTHR47763">
    <property type="entry name" value="ALPHA-PROTEIN KINASE VWKA"/>
    <property type="match status" value="1"/>
</dbReference>
<dbReference type="InterPro" id="IPR036465">
    <property type="entry name" value="vWFA_dom_sf"/>
</dbReference>
<gene>
    <name evidence="8" type="ORF">DdX_16114</name>
</gene>
<feature type="domain" description="Alpha-type protein kinase" evidence="7">
    <location>
        <begin position="697"/>
        <end position="936"/>
    </location>
</feature>
<dbReference type="AlphaFoldDB" id="A0AAD4MTP9"/>
<dbReference type="InterPro" id="IPR052969">
    <property type="entry name" value="Thr-specific_kinase-like"/>
</dbReference>
<dbReference type="SMART" id="SM00811">
    <property type="entry name" value="Alpha_kinase"/>
    <property type="match status" value="1"/>
</dbReference>
<dbReference type="Pfam" id="PF25106">
    <property type="entry name" value="VWA_4"/>
    <property type="match status" value="1"/>
</dbReference>
<name>A0AAD4MTP9_9BILA</name>
<dbReference type="Proteomes" id="UP001201812">
    <property type="component" value="Unassembled WGS sequence"/>
</dbReference>
<comment type="caution">
    <text evidence="8">The sequence shown here is derived from an EMBL/GenBank/DDBJ whole genome shotgun (WGS) entry which is preliminary data.</text>
</comment>
<evidence type="ECO:0000256" key="4">
    <source>
        <dbReference type="ARBA" id="ARBA00022679"/>
    </source>
</evidence>
<comment type="subcellular location">
    <subcellularLocation>
        <location evidence="1">Secreted</location>
    </subcellularLocation>
</comment>
<dbReference type="Gene3D" id="3.20.200.10">
    <property type="entry name" value="MHCK/EF2 kinase"/>
    <property type="match status" value="1"/>
</dbReference>
<keyword evidence="6" id="KW-0418">Kinase</keyword>
<dbReference type="Pfam" id="PF02816">
    <property type="entry name" value="Alpha_kinase"/>
    <property type="match status" value="1"/>
</dbReference>
<dbReference type="PROSITE" id="PS51158">
    <property type="entry name" value="ALPHA_KINASE"/>
    <property type="match status" value="1"/>
</dbReference>
<keyword evidence="4" id="KW-0808">Transferase</keyword>
<evidence type="ECO:0000256" key="2">
    <source>
        <dbReference type="ARBA" id="ARBA00022525"/>
    </source>
</evidence>
<dbReference type="GO" id="GO:0004674">
    <property type="term" value="F:protein serine/threonine kinase activity"/>
    <property type="evidence" value="ECO:0007669"/>
    <property type="project" value="UniProtKB-KW"/>
</dbReference>
<dbReference type="SUPFAM" id="SSF53300">
    <property type="entry name" value="vWA-like"/>
    <property type="match status" value="1"/>
</dbReference>
<dbReference type="SUPFAM" id="SSF56112">
    <property type="entry name" value="Protein kinase-like (PK-like)"/>
    <property type="match status" value="1"/>
</dbReference>
<keyword evidence="2" id="KW-0964">Secreted</keyword>
<dbReference type="InterPro" id="IPR004166">
    <property type="entry name" value="a-kinase_dom"/>
</dbReference>
<evidence type="ECO:0000256" key="1">
    <source>
        <dbReference type="ARBA" id="ARBA00004613"/>
    </source>
</evidence>
<keyword evidence="5" id="KW-0732">Signal</keyword>
<evidence type="ECO:0000256" key="5">
    <source>
        <dbReference type="ARBA" id="ARBA00022729"/>
    </source>
</evidence>
<accession>A0AAD4MTP9</accession>
<reference evidence="8" key="1">
    <citation type="submission" date="2022-01" db="EMBL/GenBank/DDBJ databases">
        <title>Genome Sequence Resource for Two Populations of Ditylenchus destructor, the Migratory Endoparasitic Phytonematode.</title>
        <authorList>
            <person name="Zhang H."/>
            <person name="Lin R."/>
            <person name="Xie B."/>
        </authorList>
    </citation>
    <scope>NUCLEOTIDE SEQUENCE</scope>
    <source>
        <strain evidence="8">BazhouSP</strain>
    </source>
</reference>